<comment type="caution">
    <text evidence="1">The sequence shown here is derived from an EMBL/GenBank/DDBJ whole genome shotgun (WGS) entry which is preliminary data.</text>
</comment>
<proteinExistence type="predicted"/>
<dbReference type="EMBL" id="QTUJ01000001">
    <property type="protein sequence ID" value="REF72357.1"/>
    <property type="molecule type" value="Genomic_DNA"/>
</dbReference>
<dbReference type="Proteomes" id="UP000256941">
    <property type="component" value="Unassembled WGS sequence"/>
</dbReference>
<dbReference type="RefSeq" id="WP_147304457.1">
    <property type="nucleotide sequence ID" value="NZ_CP038196.1"/>
</dbReference>
<name>A0A3D9XPI8_PARVE</name>
<reference evidence="1 2" key="1">
    <citation type="submission" date="2018-08" db="EMBL/GenBank/DDBJ databases">
        <title>Genomic Encyclopedia of Archaeal and Bacterial Type Strains, Phase II (KMG-II): from individual species to whole genera.</title>
        <authorList>
            <person name="Goeker M."/>
        </authorList>
    </citation>
    <scope>NUCLEOTIDE SEQUENCE [LARGE SCALE GENOMIC DNA]</scope>
    <source>
        <strain evidence="1 2">DSM 17099</strain>
    </source>
</reference>
<evidence type="ECO:0000313" key="2">
    <source>
        <dbReference type="Proteomes" id="UP000256941"/>
    </source>
</evidence>
<gene>
    <name evidence="1" type="ORF">BDD41_0827</name>
</gene>
<dbReference type="AlphaFoldDB" id="A0A3D9XPI8"/>
<evidence type="ECO:0000313" key="1">
    <source>
        <dbReference type="EMBL" id="REF72357.1"/>
    </source>
</evidence>
<sequence length="113" mass="13235">MSRFDYHTGTLTMDAAEGYVEAEALFEIDAFWSRHRDRYGMRSIQWVNNISLDSWTFDGRKQTRETAVALLGEDEVARQEDLALIEWRQTAEQDDADEYADQMRDLRHDLAAE</sequence>
<accession>A0A3D9XPI8</accession>
<protein>
    <submittedName>
        <fullName evidence="1">Uncharacterized protein</fullName>
    </submittedName>
</protein>
<organism evidence="1 2">
    <name type="scientific">Paracoccus versutus</name>
    <name type="common">Thiobacillus versutus</name>
    <dbReference type="NCBI Taxonomy" id="34007"/>
    <lineage>
        <taxon>Bacteria</taxon>
        <taxon>Pseudomonadati</taxon>
        <taxon>Pseudomonadota</taxon>
        <taxon>Alphaproteobacteria</taxon>
        <taxon>Rhodobacterales</taxon>
        <taxon>Paracoccaceae</taxon>
        <taxon>Paracoccus</taxon>
    </lineage>
</organism>